<keyword evidence="2" id="KW-0847">Vitamin C</keyword>
<keyword evidence="1" id="KW-0479">Metal-binding</keyword>
<evidence type="ECO:0000313" key="6">
    <source>
        <dbReference type="EMBL" id="KAG5598849.1"/>
    </source>
</evidence>
<accession>A0A9J5YF10</accession>
<evidence type="ECO:0000313" key="7">
    <source>
        <dbReference type="Proteomes" id="UP000824120"/>
    </source>
</evidence>
<organism evidence="6 7">
    <name type="scientific">Solanum commersonii</name>
    <name type="common">Commerson's wild potato</name>
    <name type="synonym">Commerson's nightshade</name>
    <dbReference type="NCBI Taxonomy" id="4109"/>
    <lineage>
        <taxon>Eukaryota</taxon>
        <taxon>Viridiplantae</taxon>
        <taxon>Streptophyta</taxon>
        <taxon>Embryophyta</taxon>
        <taxon>Tracheophyta</taxon>
        <taxon>Spermatophyta</taxon>
        <taxon>Magnoliopsida</taxon>
        <taxon>eudicotyledons</taxon>
        <taxon>Gunneridae</taxon>
        <taxon>Pentapetalae</taxon>
        <taxon>asterids</taxon>
        <taxon>lamiids</taxon>
        <taxon>Solanales</taxon>
        <taxon>Solanaceae</taxon>
        <taxon>Solanoideae</taxon>
        <taxon>Solaneae</taxon>
        <taxon>Solanum</taxon>
    </lineage>
</organism>
<keyword evidence="7" id="KW-1185">Reference proteome</keyword>
<dbReference type="GO" id="GO:0046872">
    <property type="term" value="F:metal ion binding"/>
    <property type="evidence" value="ECO:0007669"/>
    <property type="project" value="UniProtKB-KW"/>
</dbReference>
<protein>
    <recommendedName>
        <fullName evidence="5">Non-haem dioxygenase N-terminal domain-containing protein</fullName>
    </recommendedName>
</protein>
<dbReference type="PANTHER" id="PTHR10209:SF844">
    <property type="entry name" value="NON-HAEM DIOXYGENASE N-TERMINAL DOMAIN-CONTAINING PROTEIN"/>
    <property type="match status" value="1"/>
</dbReference>
<evidence type="ECO:0000256" key="3">
    <source>
        <dbReference type="ARBA" id="ARBA00023002"/>
    </source>
</evidence>
<evidence type="ECO:0000256" key="4">
    <source>
        <dbReference type="ARBA" id="ARBA00023004"/>
    </source>
</evidence>
<sequence length="144" mass="16420">MYSTKRNILDKSQIDNQESIPTIDLSNFYDLNVEKSIQEATTKWGCFQIINHGISIEVLEDLKDAAHKFFQLLAEEKVNYCKDSYSAGESVLMFWSAIVSYLSKQILKLTRPSVSIQSQKVVSQVPSLEYQKLAKPLAKKLLEV</sequence>
<evidence type="ECO:0000256" key="1">
    <source>
        <dbReference type="ARBA" id="ARBA00022723"/>
    </source>
</evidence>
<gene>
    <name evidence="6" type="ORF">H5410_030219</name>
</gene>
<feature type="domain" description="Non-haem dioxygenase N-terminal" evidence="5">
    <location>
        <begin position="20"/>
        <end position="84"/>
    </location>
</feature>
<dbReference type="OrthoDB" id="288590at2759"/>
<keyword evidence="4" id="KW-0408">Iron</keyword>
<proteinExistence type="predicted"/>
<dbReference type="PANTHER" id="PTHR10209">
    <property type="entry name" value="OXIDOREDUCTASE, 2OG-FE II OXYGENASE FAMILY PROTEIN"/>
    <property type="match status" value="1"/>
</dbReference>
<comment type="caution">
    <text evidence="6">The sequence shown here is derived from an EMBL/GenBank/DDBJ whole genome shotgun (WGS) entry which is preliminary data.</text>
</comment>
<dbReference type="InterPro" id="IPR027443">
    <property type="entry name" value="IPNS-like_sf"/>
</dbReference>
<dbReference type="Pfam" id="PF14226">
    <property type="entry name" value="DIOX_N"/>
    <property type="match status" value="1"/>
</dbReference>
<dbReference type="Gene3D" id="2.60.120.330">
    <property type="entry name" value="B-lactam Antibiotic, Isopenicillin N Synthase, Chain"/>
    <property type="match status" value="1"/>
</dbReference>
<reference evidence="6 7" key="1">
    <citation type="submission" date="2020-09" db="EMBL/GenBank/DDBJ databases">
        <title>De no assembly of potato wild relative species, Solanum commersonii.</title>
        <authorList>
            <person name="Cho K."/>
        </authorList>
    </citation>
    <scope>NUCLEOTIDE SEQUENCE [LARGE SCALE GENOMIC DNA]</scope>
    <source>
        <strain evidence="6">LZ3.2</strain>
        <tissue evidence="6">Leaf</tissue>
    </source>
</reference>
<dbReference type="Proteomes" id="UP000824120">
    <property type="component" value="Chromosome 6"/>
</dbReference>
<name>A0A9J5YF10_SOLCO</name>
<evidence type="ECO:0000259" key="5">
    <source>
        <dbReference type="Pfam" id="PF14226"/>
    </source>
</evidence>
<dbReference type="GO" id="GO:0016706">
    <property type="term" value="F:2-oxoglutarate-dependent dioxygenase activity"/>
    <property type="evidence" value="ECO:0007669"/>
    <property type="project" value="UniProtKB-ARBA"/>
</dbReference>
<dbReference type="InterPro" id="IPR026992">
    <property type="entry name" value="DIOX_N"/>
</dbReference>
<dbReference type="GO" id="GO:0031418">
    <property type="term" value="F:L-ascorbic acid binding"/>
    <property type="evidence" value="ECO:0007669"/>
    <property type="project" value="UniProtKB-KW"/>
</dbReference>
<keyword evidence="3" id="KW-0560">Oxidoreductase</keyword>
<evidence type="ECO:0000256" key="2">
    <source>
        <dbReference type="ARBA" id="ARBA00022896"/>
    </source>
</evidence>
<dbReference type="AlphaFoldDB" id="A0A9J5YF10"/>
<dbReference type="SUPFAM" id="SSF51197">
    <property type="entry name" value="Clavaminate synthase-like"/>
    <property type="match status" value="1"/>
</dbReference>
<dbReference type="EMBL" id="JACXVP010000006">
    <property type="protein sequence ID" value="KAG5598849.1"/>
    <property type="molecule type" value="Genomic_DNA"/>
</dbReference>